<proteinExistence type="predicted"/>
<reference evidence="2 3" key="1">
    <citation type="journal article" date="2014" name="Nat. Genet.">
        <title>Genome sequence of the hot pepper provides insights into the evolution of pungency in Capsicum species.</title>
        <authorList>
            <person name="Kim S."/>
            <person name="Park M."/>
            <person name="Yeom S.I."/>
            <person name="Kim Y.M."/>
            <person name="Lee J.M."/>
            <person name="Lee H.A."/>
            <person name="Seo E."/>
            <person name="Choi J."/>
            <person name="Cheong K."/>
            <person name="Kim K.T."/>
            <person name="Jung K."/>
            <person name="Lee G.W."/>
            <person name="Oh S.K."/>
            <person name="Bae C."/>
            <person name="Kim S.B."/>
            <person name="Lee H.Y."/>
            <person name="Kim S.Y."/>
            <person name="Kim M.S."/>
            <person name="Kang B.C."/>
            <person name="Jo Y.D."/>
            <person name="Yang H.B."/>
            <person name="Jeong H.J."/>
            <person name="Kang W.H."/>
            <person name="Kwon J.K."/>
            <person name="Shin C."/>
            <person name="Lim J.Y."/>
            <person name="Park J.H."/>
            <person name="Huh J.H."/>
            <person name="Kim J.S."/>
            <person name="Kim B.D."/>
            <person name="Cohen O."/>
            <person name="Paran I."/>
            <person name="Suh M.C."/>
            <person name="Lee S.B."/>
            <person name="Kim Y.K."/>
            <person name="Shin Y."/>
            <person name="Noh S.J."/>
            <person name="Park J."/>
            <person name="Seo Y.S."/>
            <person name="Kwon S.Y."/>
            <person name="Kim H.A."/>
            <person name="Park J.M."/>
            <person name="Kim H.J."/>
            <person name="Choi S.B."/>
            <person name="Bosland P.W."/>
            <person name="Reeves G."/>
            <person name="Jo S.H."/>
            <person name="Lee B.W."/>
            <person name="Cho H.T."/>
            <person name="Choi H.S."/>
            <person name="Lee M.S."/>
            <person name="Yu Y."/>
            <person name="Do Choi Y."/>
            <person name="Park B.S."/>
            <person name="van Deynze A."/>
            <person name="Ashrafi H."/>
            <person name="Hill T."/>
            <person name="Kim W.T."/>
            <person name="Pai H.S."/>
            <person name="Ahn H.K."/>
            <person name="Yeam I."/>
            <person name="Giovannoni J.J."/>
            <person name="Rose J.K."/>
            <person name="Sorensen I."/>
            <person name="Lee S.J."/>
            <person name="Kim R.W."/>
            <person name="Choi I.Y."/>
            <person name="Choi B.S."/>
            <person name="Lim J.S."/>
            <person name="Lee Y.H."/>
            <person name="Choi D."/>
        </authorList>
    </citation>
    <scope>NUCLEOTIDE SEQUENCE [LARGE SCALE GENOMIC DNA]</scope>
    <source>
        <strain evidence="3">cv. CM334</strain>
    </source>
</reference>
<dbReference type="AlphaFoldDB" id="A0A2G3ANY1"/>
<organism evidence="2 3">
    <name type="scientific">Capsicum annuum</name>
    <name type="common">Capsicum pepper</name>
    <dbReference type="NCBI Taxonomy" id="4072"/>
    <lineage>
        <taxon>Eukaryota</taxon>
        <taxon>Viridiplantae</taxon>
        <taxon>Streptophyta</taxon>
        <taxon>Embryophyta</taxon>
        <taxon>Tracheophyta</taxon>
        <taxon>Spermatophyta</taxon>
        <taxon>Magnoliopsida</taxon>
        <taxon>eudicotyledons</taxon>
        <taxon>Gunneridae</taxon>
        <taxon>Pentapetalae</taxon>
        <taxon>asterids</taxon>
        <taxon>lamiids</taxon>
        <taxon>Solanales</taxon>
        <taxon>Solanaceae</taxon>
        <taxon>Solanoideae</taxon>
        <taxon>Capsiceae</taxon>
        <taxon>Capsicum</taxon>
    </lineage>
</organism>
<protein>
    <submittedName>
        <fullName evidence="2">Uncharacterized protein</fullName>
    </submittedName>
</protein>
<keyword evidence="1" id="KW-0472">Membrane</keyword>
<sequence length="150" mass="17249">MYCSLYPATIPTDDLIHCWWTEGLLGEHDTYKESYNRGITMIKRLKDECLLESHGTDSAKMHDVVRNVARWIGNSIGDEHNLVFQDGIGLTEISYIKVSASVKRISFASYNISHLLDNFFIIVLEHFLLPSIVYVNYYQKKGKKNLKTTS</sequence>
<dbReference type="STRING" id="4072.A0A2G3ANY1"/>
<dbReference type="Proteomes" id="UP000222542">
    <property type="component" value="Unassembled WGS sequence"/>
</dbReference>
<reference evidence="2 3" key="2">
    <citation type="journal article" date="2017" name="Genome Biol.">
        <title>New reference genome sequences of hot pepper reveal the massive evolution of plant disease-resistance genes by retroduplication.</title>
        <authorList>
            <person name="Kim S."/>
            <person name="Park J."/>
            <person name="Yeom S.I."/>
            <person name="Kim Y.M."/>
            <person name="Seo E."/>
            <person name="Kim K.T."/>
            <person name="Kim M.S."/>
            <person name="Lee J.M."/>
            <person name="Cheong K."/>
            <person name="Shin H.S."/>
            <person name="Kim S.B."/>
            <person name="Han K."/>
            <person name="Lee J."/>
            <person name="Park M."/>
            <person name="Lee H.A."/>
            <person name="Lee H.Y."/>
            <person name="Lee Y."/>
            <person name="Oh S."/>
            <person name="Lee J.H."/>
            <person name="Choi E."/>
            <person name="Choi E."/>
            <person name="Lee S.E."/>
            <person name="Jeon J."/>
            <person name="Kim H."/>
            <person name="Choi G."/>
            <person name="Song H."/>
            <person name="Lee J."/>
            <person name="Lee S.C."/>
            <person name="Kwon J.K."/>
            <person name="Lee H.Y."/>
            <person name="Koo N."/>
            <person name="Hong Y."/>
            <person name="Kim R.W."/>
            <person name="Kang W.H."/>
            <person name="Huh J.H."/>
            <person name="Kang B.C."/>
            <person name="Yang T.J."/>
            <person name="Lee Y.H."/>
            <person name="Bennetzen J.L."/>
            <person name="Choi D."/>
        </authorList>
    </citation>
    <scope>NUCLEOTIDE SEQUENCE [LARGE SCALE GENOMIC DNA]</scope>
    <source>
        <strain evidence="3">cv. CM334</strain>
    </source>
</reference>
<name>A0A2G3ANY1_CAPAN</name>
<comment type="caution">
    <text evidence="2">The sequence shown here is derived from an EMBL/GenBank/DDBJ whole genome shotgun (WGS) entry which is preliminary data.</text>
</comment>
<evidence type="ECO:0000256" key="1">
    <source>
        <dbReference type="SAM" id="Phobius"/>
    </source>
</evidence>
<keyword evidence="3" id="KW-1185">Reference proteome</keyword>
<evidence type="ECO:0000313" key="2">
    <source>
        <dbReference type="EMBL" id="PHT95928.1"/>
    </source>
</evidence>
<dbReference type="EMBL" id="AYRZ02000001">
    <property type="protein sequence ID" value="PHT95928.1"/>
    <property type="molecule type" value="Genomic_DNA"/>
</dbReference>
<dbReference type="Gramene" id="PHT95928">
    <property type="protein sequence ID" value="PHT95928"/>
    <property type="gene ID" value="T459_03810"/>
</dbReference>
<keyword evidence="1" id="KW-0812">Transmembrane</keyword>
<keyword evidence="1" id="KW-1133">Transmembrane helix</keyword>
<accession>A0A2G3ANY1</accession>
<evidence type="ECO:0000313" key="3">
    <source>
        <dbReference type="Proteomes" id="UP000222542"/>
    </source>
</evidence>
<feature type="transmembrane region" description="Helical" evidence="1">
    <location>
        <begin position="119"/>
        <end position="137"/>
    </location>
</feature>
<gene>
    <name evidence="2" type="ORF">T459_03810</name>
</gene>